<dbReference type="RefSeq" id="XP_051862384.1">
    <property type="nucleotide sequence ID" value="XM_052006424.1"/>
</dbReference>
<dbReference type="GeneID" id="127565816"/>
<proteinExistence type="predicted"/>
<evidence type="ECO:0000313" key="1">
    <source>
        <dbReference type="Proteomes" id="UP000515160"/>
    </source>
</evidence>
<protein>
    <submittedName>
        <fullName evidence="2">Importin-9-like</fullName>
    </submittedName>
</protein>
<evidence type="ECO:0000313" key="2">
    <source>
        <dbReference type="RefSeq" id="XP_051862384.1"/>
    </source>
</evidence>
<dbReference type="OrthoDB" id="431626at2759"/>
<gene>
    <name evidence="2" type="primary">LOC127565816</name>
</gene>
<dbReference type="Proteomes" id="UP000515160">
    <property type="component" value="Chromosome 2R"/>
</dbReference>
<dbReference type="AlphaFoldDB" id="A0A9C6T0L4"/>
<accession>A0A9C6T0L4</accession>
<dbReference type="InterPro" id="IPR011989">
    <property type="entry name" value="ARM-like"/>
</dbReference>
<dbReference type="SUPFAM" id="SSF48371">
    <property type="entry name" value="ARM repeat"/>
    <property type="match status" value="1"/>
</dbReference>
<reference evidence="2" key="1">
    <citation type="submission" date="2025-08" db="UniProtKB">
        <authorList>
            <consortium name="RefSeq"/>
        </authorList>
    </citation>
    <scope>IDENTIFICATION</scope>
    <source>
        <strain evidence="2">15112-1751.03</strain>
        <tissue evidence="2">Whole Adult</tissue>
    </source>
</reference>
<dbReference type="InterPro" id="IPR016024">
    <property type="entry name" value="ARM-type_fold"/>
</dbReference>
<organism evidence="1 2">
    <name type="scientific">Drosophila albomicans</name>
    <name type="common">Fruit fly</name>
    <dbReference type="NCBI Taxonomy" id="7291"/>
    <lineage>
        <taxon>Eukaryota</taxon>
        <taxon>Metazoa</taxon>
        <taxon>Ecdysozoa</taxon>
        <taxon>Arthropoda</taxon>
        <taxon>Hexapoda</taxon>
        <taxon>Insecta</taxon>
        <taxon>Pterygota</taxon>
        <taxon>Neoptera</taxon>
        <taxon>Endopterygota</taxon>
        <taxon>Diptera</taxon>
        <taxon>Brachycera</taxon>
        <taxon>Muscomorpha</taxon>
        <taxon>Ephydroidea</taxon>
        <taxon>Drosophilidae</taxon>
        <taxon>Drosophila</taxon>
    </lineage>
</organism>
<sequence>MVTLHGLHGLFPFAPVVLNIPSIMSSGESGVVRGSGDSVKQAIIEELQNLLSSDTVVLQQAEKRNKQLQYTEGYGVYLAEIIMNQSHELPLRQIALDRSR</sequence>
<name>A0A9C6T0L4_DROAB</name>
<dbReference type="Gene3D" id="1.25.10.10">
    <property type="entry name" value="Leucine-rich Repeat Variant"/>
    <property type="match status" value="1"/>
</dbReference>
<keyword evidence="1" id="KW-1185">Reference proteome</keyword>